<dbReference type="eggNOG" id="COG1252">
    <property type="taxonomic scope" value="Bacteria"/>
</dbReference>
<dbReference type="GO" id="GO:0050136">
    <property type="term" value="F:NADH dehydrogenase (quinone) (non-electrogenic) activity"/>
    <property type="evidence" value="ECO:0007669"/>
    <property type="project" value="UniProtKB-EC"/>
</dbReference>
<dbReference type="STRING" id="1123500.GCA_000420365_00701"/>
<dbReference type="FunCoup" id="A0A0R2FVX6">
    <property type="interactions" value="165"/>
</dbReference>
<dbReference type="EMBL" id="JQAX01000002">
    <property type="protein sequence ID" value="KRN32376.1"/>
    <property type="molecule type" value="Genomic_DNA"/>
</dbReference>
<feature type="transmembrane region" description="Helical" evidence="8">
    <location>
        <begin position="385"/>
        <end position="406"/>
    </location>
</feature>
<dbReference type="OrthoDB" id="9781621at2"/>
<dbReference type="InParanoid" id="A0A0R2FVX6"/>
<evidence type="ECO:0000256" key="4">
    <source>
        <dbReference type="ARBA" id="ARBA00022827"/>
    </source>
</evidence>
<feature type="transmembrane region" description="Helical" evidence="8">
    <location>
        <begin position="440"/>
        <end position="459"/>
    </location>
</feature>
<evidence type="ECO:0000259" key="9">
    <source>
        <dbReference type="Pfam" id="PF07992"/>
    </source>
</evidence>
<dbReference type="PRINTS" id="PR00411">
    <property type="entry name" value="PNDRDTASEI"/>
</dbReference>
<keyword evidence="6" id="KW-0520">NAD</keyword>
<comment type="caution">
    <text evidence="10">The sequence shown here is derived from an EMBL/GenBank/DDBJ whole genome shotgun (WGS) entry which is preliminary data.</text>
</comment>
<dbReference type="Pfam" id="PF07992">
    <property type="entry name" value="Pyr_redox_2"/>
    <property type="match status" value="1"/>
</dbReference>
<comment type="similarity">
    <text evidence="1">Belongs to the NADH dehydrogenase family.</text>
</comment>
<evidence type="ECO:0000256" key="3">
    <source>
        <dbReference type="ARBA" id="ARBA00022630"/>
    </source>
</evidence>
<keyword evidence="3" id="KW-0285">Flavoprotein</keyword>
<dbReference type="SUPFAM" id="SSF51905">
    <property type="entry name" value="FAD/NAD(P)-binding domain"/>
    <property type="match status" value="2"/>
</dbReference>
<dbReference type="InterPro" id="IPR036188">
    <property type="entry name" value="FAD/NAD-bd_sf"/>
</dbReference>
<dbReference type="Gene3D" id="3.50.50.100">
    <property type="match status" value="1"/>
</dbReference>
<dbReference type="PATRIC" id="fig|1123500.6.peg.732"/>
<keyword evidence="4" id="KW-0274">FAD</keyword>
<keyword evidence="8" id="KW-0472">Membrane</keyword>
<dbReference type="PANTHER" id="PTHR43706:SF47">
    <property type="entry name" value="EXTERNAL NADH-UBIQUINONE OXIDOREDUCTASE 1, MITOCHONDRIAL-RELATED"/>
    <property type="match status" value="1"/>
</dbReference>
<evidence type="ECO:0000256" key="8">
    <source>
        <dbReference type="SAM" id="Phobius"/>
    </source>
</evidence>
<keyword evidence="11" id="KW-1185">Reference proteome</keyword>
<protein>
    <recommendedName>
        <fullName evidence="2">NADH:ubiquinone reductase (non-electrogenic)</fullName>
        <ecNumber evidence="2">1.6.5.9</ecNumber>
    </recommendedName>
</protein>
<dbReference type="PANTHER" id="PTHR43706">
    <property type="entry name" value="NADH DEHYDROGENASE"/>
    <property type="match status" value="1"/>
</dbReference>
<evidence type="ECO:0000256" key="6">
    <source>
        <dbReference type="ARBA" id="ARBA00023027"/>
    </source>
</evidence>
<dbReference type="EC" id="1.6.5.9" evidence="2"/>
<evidence type="ECO:0000256" key="7">
    <source>
        <dbReference type="ARBA" id="ARBA00047599"/>
    </source>
</evidence>
<sequence length="561" mass="61872">MAAKNIVVAGAGFAGVMAARKLAKQLRGTDYQIVLVDKHSFMTYKTELHEVATGRVEPSEVRKDLRTLLKPFSNIKLVTTKITNIDKDAKVVSTMDGDISYEKLVIATGGTTNTFGTPGVEEYGFTLWSYEEAIRLREHIESVVHDGALELDPVKRAAKLSFVVVGSGFTGAELAGELLDQRHGLAVENGLDESEIKIHVVEAAPSILNMLSDRKLADKAQAYFEEHDVTIQESTAVVEVKESAAVLKDGSEIPTETLIWTAGVKAKPQGAKWNLEQGPGGRFMTDQYSRAVGEDDIYVVGDVAAYREPDLIVEDNPRSGWTPQTVEGGESAVNTAVPNIVFDLTGKGQRVDFKGRYQGYAVSIGSHYAVAVLDQIGNVKIGKKGLSMSGFFANMFKYIINIYWYLQVHSWYYLGHYLRDEFFETPDGRNPFYGWTSRNANVLFSLPLRFIVGLTWMSLGQGQPFYGTWVGTVEIIIGWLIVFGMFTSVAGFIGVLIGLYLTIQSGSEVMALIFAASSLAIMNGSGRVLGVDFWLMPYLERKFDLLLHGKEKTIYNDLGKK</sequence>
<organism evidence="10 11">
    <name type="scientific">Weissella halotolerans DSM 20190</name>
    <dbReference type="NCBI Taxonomy" id="1123500"/>
    <lineage>
        <taxon>Bacteria</taxon>
        <taxon>Bacillati</taxon>
        <taxon>Bacillota</taxon>
        <taxon>Bacilli</taxon>
        <taxon>Lactobacillales</taxon>
        <taxon>Lactobacillaceae</taxon>
        <taxon>Weissella</taxon>
    </lineage>
</organism>
<evidence type="ECO:0000256" key="5">
    <source>
        <dbReference type="ARBA" id="ARBA00023002"/>
    </source>
</evidence>
<proteinExistence type="inferred from homology"/>
<feature type="transmembrane region" description="Helical" evidence="8">
    <location>
        <begin position="479"/>
        <end position="503"/>
    </location>
</feature>
<feature type="transmembrane region" description="Helical" evidence="8">
    <location>
        <begin position="509"/>
        <end position="535"/>
    </location>
</feature>
<keyword evidence="5" id="KW-0560">Oxidoreductase</keyword>
<gene>
    <name evidence="10" type="ORF">IV68_GL000727</name>
</gene>
<dbReference type="InterPro" id="IPR045024">
    <property type="entry name" value="NDH-2"/>
</dbReference>
<feature type="domain" description="FAD/NAD(P)-binding" evidence="9">
    <location>
        <begin position="5"/>
        <end position="312"/>
    </location>
</feature>
<reference evidence="10 11" key="1">
    <citation type="journal article" date="2015" name="Genome Announc.">
        <title>Expanding the biotechnology potential of lactobacilli through comparative genomics of 213 strains and associated genera.</title>
        <authorList>
            <person name="Sun Z."/>
            <person name="Harris H.M."/>
            <person name="McCann A."/>
            <person name="Guo C."/>
            <person name="Argimon S."/>
            <person name="Zhang W."/>
            <person name="Yang X."/>
            <person name="Jeffery I.B."/>
            <person name="Cooney J.C."/>
            <person name="Kagawa T.F."/>
            <person name="Liu W."/>
            <person name="Song Y."/>
            <person name="Salvetti E."/>
            <person name="Wrobel A."/>
            <person name="Rasinkangas P."/>
            <person name="Parkhill J."/>
            <person name="Rea M.C."/>
            <person name="O'Sullivan O."/>
            <person name="Ritari J."/>
            <person name="Douillard F.P."/>
            <person name="Paul Ross R."/>
            <person name="Yang R."/>
            <person name="Briner A.E."/>
            <person name="Felis G.E."/>
            <person name="de Vos W.M."/>
            <person name="Barrangou R."/>
            <person name="Klaenhammer T.R."/>
            <person name="Caufield P.W."/>
            <person name="Cui Y."/>
            <person name="Zhang H."/>
            <person name="O'Toole P.W."/>
        </authorList>
    </citation>
    <scope>NUCLEOTIDE SEQUENCE [LARGE SCALE GENOMIC DNA]</scope>
    <source>
        <strain evidence="10 11">DSM 20190</strain>
    </source>
</reference>
<keyword evidence="8" id="KW-0812">Transmembrane</keyword>
<keyword evidence="8" id="KW-1133">Transmembrane helix</keyword>
<comment type="catalytic activity">
    <reaction evidence="7">
        <text>a quinone + NADH + H(+) = a quinol + NAD(+)</text>
        <dbReference type="Rhea" id="RHEA:46160"/>
        <dbReference type="ChEBI" id="CHEBI:15378"/>
        <dbReference type="ChEBI" id="CHEBI:24646"/>
        <dbReference type="ChEBI" id="CHEBI:57540"/>
        <dbReference type="ChEBI" id="CHEBI:57945"/>
        <dbReference type="ChEBI" id="CHEBI:132124"/>
        <dbReference type="EC" id="1.6.5.9"/>
    </reaction>
</comment>
<name>A0A0R2FVX6_9LACO</name>
<accession>A0A0R2FVX6</accession>
<dbReference type="AlphaFoldDB" id="A0A0R2FVX6"/>
<evidence type="ECO:0000256" key="2">
    <source>
        <dbReference type="ARBA" id="ARBA00012637"/>
    </source>
</evidence>
<evidence type="ECO:0000313" key="11">
    <source>
        <dbReference type="Proteomes" id="UP000051296"/>
    </source>
</evidence>
<dbReference type="Proteomes" id="UP000051296">
    <property type="component" value="Unassembled WGS sequence"/>
</dbReference>
<dbReference type="RefSeq" id="WP_022791478.1">
    <property type="nucleotide sequence ID" value="NZ_ATUU01000002.1"/>
</dbReference>
<dbReference type="InterPro" id="IPR023753">
    <property type="entry name" value="FAD/NAD-binding_dom"/>
</dbReference>
<evidence type="ECO:0000256" key="1">
    <source>
        <dbReference type="ARBA" id="ARBA00005272"/>
    </source>
</evidence>
<evidence type="ECO:0000313" key="10">
    <source>
        <dbReference type="EMBL" id="KRN32376.1"/>
    </source>
</evidence>
<dbReference type="PRINTS" id="PR00368">
    <property type="entry name" value="FADPNR"/>
</dbReference>